<keyword evidence="15" id="KW-1185">Reference proteome</keyword>
<dbReference type="PANTHER" id="PTHR10617:SF107">
    <property type="entry name" value="ELECTRON TRANSFER FLAVOPROTEIN-UBIQUINONE OXIDOREDUCTASE, MITOCHONDRIAL"/>
    <property type="match status" value="1"/>
</dbReference>
<evidence type="ECO:0000313" key="14">
    <source>
        <dbReference type="EMBL" id="MDH4573038.1"/>
    </source>
</evidence>
<dbReference type="InterPro" id="IPR040156">
    <property type="entry name" value="ETF-QO"/>
</dbReference>
<keyword evidence="11 12" id="KW-0830">Ubiquinone</keyword>
<dbReference type="Gene3D" id="3.50.50.60">
    <property type="entry name" value="FAD/NAD(P)-binding domain"/>
    <property type="match status" value="1"/>
</dbReference>
<organism evidence="14 15">
    <name type="scientific">Salinicola acroporae</name>
    <dbReference type="NCBI Taxonomy" id="1541440"/>
    <lineage>
        <taxon>Bacteria</taxon>
        <taxon>Pseudomonadati</taxon>
        <taxon>Pseudomonadota</taxon>
        <taxon>Gammaproteobacteria</taxon>
        <taxon>Oceanospirillales</taxon>
        <taxon>Halomonadaceae</taxon>
        <taxon>Salinicola</taxon>
    </lineage>
</organism>
<dbReference type="InterPro" id="IPR036188">
    <property type="entry name" value="FAD/NAD-bd_sf"/>
</dbReference>
<dbReference type="InterPro" id="IPR007859">
    <property type="entry name" value="ETF-QO/FixX_C"/>
</dbReference>
<comment type="cofactor">
    <cofactor evidence="1 12">
        <name>FAD</name>
        <dbReference type="ChEBI" id="CHEBI:57692"/>
    </cofactor>
</comment>
<dbReference type="Gene3D" id="3.30.70.20">
    <property type="match status" value="1"/>
</dbReference>
<proteinExistence type="predicted"/>
<dbReference type="EMBL" id="PGFS01000001">
    <property type="protein sequence ID" value="MDH4573038.1"/>
    <property type="molecule type" value="Genomic_DNA"/>
</dbReference>
<gene>
    <name evidence="14" type="ORF">CUR86_11645</name>
</gene>
<dbReference type="InterPro" id="IPR049398">
    <property type="entry name" value="ETF-QO/FixC_UQ-bd"/>
</dbReference>
<keyword evidence="10 12" id="KW-0411">Iron-sulfur</keyword>
<evidence type="ECO:0000256" key="3">
    <source>
        <dbReference type="ARBA" id="ARBA00022448"/>
    </source>
</evidence>
<evidence type="ECO:0000256" key="5">
    <source>
        <dbReference type="ARBA" id="ARBA00022723"/>
    </source>
</evidence>
<dbReference type="Pfam" id="PF05187">
    <property type="entry name" value="Fer4_ETF_QO"/>
    <property type="match status" value="1"/>
</dbReference>
<dbReference type="RefSeq" id="WP_110716682.1">
    <property type="nucleotide sequence ID" value="NZ_PGFS01000001.1"/>
</dbReference>
<comment type="catalytic activity">
    <reaction evidence="12">
        <text>a ubiquinone + reduced [electron-transfer flavoprotein] = a ubiquinol + oxidized [electron-transfer flavoprotein] + H(+)</text>
        <dbReference type="Rhea" id="RHEA:24052"/>
        <dbReference type="Rhea" id="RHEA-COMP:9565"/>
        <dbReference type="Rhea" id="RHEA-COMP:9566"/>
        <dbReference type="Rhea" id="RHEA-COMP:10685"/>
        <dbReference type="Rhea" id="RHEA-COMP:10686"/>
        <dbReference type="ChEBI" id="CHEBI:15378"/>
        <dbReference type="ChEBI" id="CHEBI:16389"/>
        <dbReference type="ChEBI" id="CHEBI:17976"/>
        <dbReference type="ChEBI" id="CHEBI:57692"/>
        <dbReference type="ChEBI" id="CHEBI:58307"/>
        <dbReference type="EC" id="1.5.5.1"/>
    </reaction>
</comment>
<evidence type="ECO:0000256" key="7">
    <source>
        <dbReference type="ARBA" id="ARBA00022982"/>
    </source>
</evidence>
<keyword evidence="8 12" id="KW-0560">Oxidoreductase</keyword>
<comment type="function">
    <text evidence="2 12">Accepts electrons from ETF and reduces ubiquinone.</text>
</comment>
<keyword evidence="7 12" id="KW-0249">Electron transport</keyword>
<evidence type="ECO:0000256" key="8">
    <source>
        <dbReference type="ARBA" id="ARBA00023002"/>
    </source>
</evidence>
<keyword evidence="5 12" id="KW-0479">Metal-binding</keyword>
<reference evidence="14" key="1">
    <citation type="journal article" date="2015" name="Antonie Van Leeuwenhoek">
        <title>Comparative 16S rRNA signatures and multilocus sequence analysis for the genus Salinicola and description of Salinicola acroporae sp. nov., isolated from coral Acropora digitifera.</title>
        <authorList>
            <person name="Lepcha R.T."/>
            <person name="Poddar A."/>
            <person name="Schumann P."/>
            <person name="Das S.K."/>
        </authorList>
    </citation>
    <scope>NUCLEOTIDE SEQUENCE</scope>
    <source>
        <strain evidence="14">S4-41</strain>
    </source>
</reference>
<sequence>MDFDVVIVGAGPSGLSAACRLMQQANDAGRELSVCVVEKGSEVGAHILSGAVFEPRALTELFPDWAERGAPLNTPVLRDELYLLKDAGKAQKLPNAVVPKSMHNTGPGGDGPATKNYVISAGNLCRWLAEQAEGLGVEIFPGFAAQQPIIDEEGIVRGIITGDMGVAADGSETANYMPGMELRAKYTLFCEGARGHIGKQLIEHFGLDADRDPQHYAIGFKELWDVPAAQHEPGLVLHGSGWPLDDKNHGGDSHGGWFLYHGDDQQVMLGLIVDLAYRNPYLSPFDEFQRMKHHPLLARHLTGGKRVAYGARAITKGGANCLPRMTMPGALLLGCDAGTLNFAKIKGIHTAMKSGLVAAETVFATLAAGDEGGKELTDFTSAWESSWAWRELEASRSFGPAIHKFGTVGGGAFNFVDQLLGGKLPTQHDTTPDHRLQTAAESSPIDYPKPDGKLSFDKPSSVFLSNTNHDENQPCHLRLSDPDIPIEKNLPTYAEPAQRYCPVGVYEVVEEAGEPRFRINFQNCIHCKTCDIKDPSQNITWVAPEGGGGPNYPNM</sequence>
<evidence type="ECO:0000256" key="1">
    <source>
        <dbReference type="ARBA" id="ARBA00001974"/>
    </source>
</evidence>
<protein>
    <recommendedName>
        <fullName evidence="12">Electron transfer flavoprotein-ubiquinone oxidoreductase</fullName>
        <shortName evidence="12">ETF-QO</shortName>
        <ecNumber evidence="12">1.5.5.1</ecNumber>
    </recommendedName>
</protein>
<dbReference type="SUPFAM" id="SSF51905">
    <property type="entry name" value="FAD/NAD(P)-binding domain"/>
    <property type="match status" value="1"/>
</dbReference>
<evidence type="ECO:0000313" key="15">
    <source>
        <dbReference type="Proteomes" id="UP001162135"/>
    </source>
</evidence>
<dbReference type="Proteomes" id="UP001162135">
    <property type="component" value="Unassembled WGS sequence"/>
</dbReference>
<dbReference type="Gene3D" id="3.30.9.90">
    <property type="match status" value="1"/>
</dbReference>
<evidence type="ECO:0000256" key="9">
    <source>
        <dbReference type="ARBA" id="ARBA00023004"/>
    </source>
</evidence>
<dbReference type="SUPFAM" id="SSF54373">
    <property type="entry name" value="FAD-linked reductases, C-terminal domain"/>
    <property type="match status" value="1"/>
</dbReference>
<dbReference type="Pfam" id="PF13450">
    <property type="entry name" value="NAD_binding_8"/>
    <property type="match status" value="1"/>
</dbReference>
<comment type="caution">
    <text evidence="14">The sequence shown here is derived from an EMBL/GenBank/DDBJ whole genome shotgun (WGS) entry which is preliminary data.</text>
</comment>
<dbReference type="PROSITE" id="PS51379">
    <property type="entry name" value="4FE4S_FER_2"/>
    <property type="match status" value="1"/>
</dbReference>
<dbReference type="SUPFAM" id="SSF54862">
    <property type="entry name" value="4Fe-4S ferredoxins"/>
    <property type="match status" value="1"/>
</dbReference>
<evidence type="ECO:0000256" key="6">
    <source>
        <dbReference type="ARBA" id="ARBA00022827"/>
    </source>
</evidence>
<evidence type="ECO:0000256" key="12">
    <source>
        <dbReference type="RuleBase" id="RU366068"/>
    </source>
</evidence>
<evidence type="ECO:0000256" key="11">
    <source>
        <dbReference type="ARBA" id="ARBA00023075"/>
    </source>
</evidence>
<name>A0ABT6I6F8_9GAMM</name>
<keyword evidence="4 12" id="KW-0285">Flavoprotein</keyword>
<evidence type="ECO:0000259" key="13">
    <source>
        <dbReference type="PROSITE" id="PS51379"/>
    </source>
</evidence>
<dbReference type="EC" id="1.5.5.1" evidence="12"/>
<comment type="cofactor">
    <cofactor evidence="12">
        <name>[4Fe-4S] cluster</name>
        <dbReference type="ChEBI" id="CHEBI:49883"/>
    </cofactor>
    <text evidence="12">Binds 1 [4Fe-4S] cluster.</text>
</comment>
<keyword evidence="3 12" id="KW-0813">Transport</keyword>
<evidence type="ECO:0000256" key="10">
    <source>
        <dbReference type="ARBA" id="ARBA00023014"/>
    </source>
</evidence>
<keyword evidence="6 12" id="KW-0274">FAD</keyword>
<keyword evidence="9 12" id="KW-0408">Iron</keyword>
<dbReference type="InterPro" id="IPR017896">
    <property type="entry name" value="4Fe4S_Fe-S-bd"/>
</dbReference>
<reference evidence="14" key="2">
    <citation type="submission" date="2017-11" db="EMBL/GenBank/DDBJ databases">
        <authorList>
            <person name="Das S.K."/>
        </authorList>
    </citation>
    <scope>NUCLEOTIDE SEQUENCE</scope>
    <source>
        <strain evidence="14">S4-41</strain>
    </source>
</reference>
<evidence type="ECO:0000256" key="2">
    <source>
        <dbReference type="ARBA" id="ARBA00002819"/>
    </source>
</evidence>
<feature type="domain" description="4Fe-4S ferredoxin-type" evidence="13">
    <location>
        <begin position="515"/>
        <end position="544"/>
    </location>
</feature>
<dbReference type="PANTHER" id="PTHR10617">
    <property type="entry name" value="ELECTRON TRANSFER FLAVOPROTEIN-UBIQUINONE OXIDOREDUCTASE"/>
    <property type="match status" value="1"/>
</dbReference>
<evidence type="ECO:0000256" key="4">
    <source>
        <dbReference type="ARBA" id="ARBA00022630"/>
    </source>
</evidence>
<accession>A0ABT6I6F8</accession>
<dbReference type="PRINTS" id="PR00420">
    <property type="entry name" value="RNGMNOXGNASE"/>
</dbReference>
<dbReference type="Pfam" id="PF21162">
    <property type="entry name" value="ETFQO_UQ-bd"/>
    <property type="match status" value="1"/>
</dbReference>